<feature type="domain" description="RNA polymerase sigma factor 70 region 4 type 2" evidence="8">
    <location>
        <begin position="118"/>
        <end position="167"/>
    </location>
</feature>
<dbReference type="InterPro" id="IPR039425">
    <property type="entry name" value="RNA_pol_sigma-70-like"/>
</dbReference>
<evidence type="ECO:0000313" key="10">
    <source>
        <dbReference type="Proteomes" id="UP000316921"/>
    </source>
</evidence>
<dbReference type="KEGG" id="pbap:Pla133_36550"/>
<dbReference type="NCBIfam" id="TIGR02937">
    <property type="entry name" value="sigma70-ECF"/>
    <property type="match status" value="1"/>
</dbReference>
<accession>A0A518BNM9</accession>
<keyword evidence="5 6" id="KW-0804">Transcription</keyword>
<evidence type="ECO:0000256" key="1">
    <source>
        <dbReference type="ARBA" id="ARBA00010641"/>
    </source>
</evidence>
<dbReference type="PANTHER" id="PTHR43133">
    <property type="entry name" value="RNA POLYMERASE ECF-TYPE SIGMA FACTO"/>
    <property type="match status" value="1"/>
</dbReference>
<dbReference type="InterPro" id="IPR014284">
    <property type="entry name" value="RNA_pol_sigma-70_dom"/>
</dbReference>
<evidence type="ECO:0000256" key="2">
    <source>
        <dbReference type="ARBA" id="ARBA00023015"/>
    </source>
</evidence>
<dbReference type="GO" id="GO:0006352">
    <property type="term" value="P:DNA-templated transcription initiation"/>
    <property type="evidence" value="ECO:0007669"/>
    <property type="project" value="InterPro"/>
</dbReference>
<dbReference type="Gene3D" id="1.10.10.10">
    <property type="entry name" value="Winged helix-like DNA-binding domain superfamily/Winged helix DNA-binding domain"/>
    <property type="match status" value="1"/>
</dbReference>
<dbReference type="Proteomes" id="UP000316921">
    <property type="component" value="Chromosome"/>
</dbReference>
<dbReference type="SUPFAM" id="SSF49464">
    <property type="entry name" value="Carboxypeptidase regulatory domain-like"/>
    <property type="match status" value="2"/>
</dbReference>
<dbReference type="PROSITE" id="PS01063">
    <property type="entry name" value="SIGMA70_ECF"/>
    <property type="match status" value="1"/>
</dbReference>
<dbReference type="InterPro" id="IPR013249">
    <property type="entry name" value="RNA_pol_sigma70_r4_t2"/>
</dbReference>
<keyword evidence="10" id="KW-1185">Reference proteome</keyword>
<evidence type="ECO:0000256" key="5">
    <source>
        <dbReference type="ARBA" id="ARBA00023163"/>
    </source>
</evidence>
<sequence length="917" mass="95687">MSDSVTADFVAWRRGGDPRFLARVFDAVAPELLKLALHLVGDGATAEDLVQQAFLAAIEAPERFDGERPAGAWLAGILANRARRVHRERRRELDPERLERVLGGEDPSEALADRELSAALLRALDALPELYREPALLRFRHGLSPAEVAHALRRSPGTVRSQLHRAAELLRRAVPAGALPVWMLTIDAEARLGRLRETVLARAAGAPIPTGAAGALALVMGLKSWIVVALIVTTAVAVGGAFLRPEAASGEPVAAHSPSGGASLSSLDAVTTPDVSGLGPVDASRVEVEPTQPQARVAAVDPRPLLTIAVRRGGIPVEGRHFVARGDGAASTSVEVSGVTDSDGRARVGELREGTATVELGGGLTRTVELVAGEPAVAEFDLADSSRVAGRVVDGAGMPLAEARVWCLPRDGEPQAVARTDREGRFEFDGARTQIELRATLPGYSAAQTFHPRFLSRDVLGVELVLQAGETWLDLHLTDDGGGPVPGALVDLAPVLVEGATQFRGGMQVTDLPPGGGGRSSTDGTLRLGGLARGDYLLTVWADGFADVRTQVELSASREMAIALERGGTVAGQVVGADGRPVAGATVSRQGASGPLGFERGGGVTVETDDDGRFVLRAVPLERSVQILAQVNDSRILRTSTEVRLAGAGIDDLLLTFPPAESISGRVVFADGSPVGRASLIFIPDDGDPQGAAGATAEDDGGFAVVVRPDSIGTLYVDTPDVGGFADSGSFEGVRPSQSPHDLVLGGDPADTAGLLLSIVDARGLPAVGARYVVVDRRNRSLASGLLTEGQSTLDLGRRPPGPVSVLIESPAHGRLRSESFELVAGSTVEHTITLAEPGSIALDWSPRGAGEVELQDSEGHQVDSLWRDAGGQWRCPPLQPGRYSLALSSGGEEHRLEDLVVAAGEVLAVGPVDFSR</sequence>
<dbReference type="CDD" id="cd06171">
    <property type="entry name" value="Sigma70_r4"/>
    <property type="match status" value="1"/>
</dbReference>
<dbReference type="SUPFAM" id="SSF88659">
    <property type="entry name" value="Sigma3 and sigma4 domains of RNA polymerase sigma factors"/>
    <property type="match status" value="1"/>
</dbReference>
<feature type="domain" description="RNA polymerase sigma-70 region 2" evidence="7">
    <location>
        <begin position="25"/>
        <end position="91"/>
    </location>
</feature>
<keyword evidence="3 6" id="KW-0731">Sigma factor</keyword>
<dbReference type="Pfam" id="PF08281">
    <property type="entry name" value="Sigma70_r4_2"/>
    <property type="match status" value="1"/>
</dbReference>
<evidence type="ECO:0000256" key="3">
    <source>
        <dbReference type="ARBA" id="ARBA00023082"/>
    </source>
</evidence>
<dbReference type="GO" id="GO:0016987">
    <property type="term" value="F:sigma factor activity"/>
    <property type="evidence" value="ECO:0007669"/>
    <property type="project" value="UniProtKB-KW"/>
</dbReference>
<keyword evidence="4 6" id="KW-0238">DNA-binding</keyword>
<dbReference type="Pfam" id="PF13620">
    <property type="entry name" value="CarboxypepD_reg"/>
    <property type="match status" value="1"/>
</dbReference>
<dbReference type="EMBL" id="CP036287">
    <property type="protein sequence ID" value="QDU68556.1"/>
    <property type="molecule type" value="Genomic_DNA"/>
</dbReference>
<reference evidence="9 10" key="1">
    <citation type="submission" date="2019-02" db="EMBL/GenBank/DDBJ databases">
        <title>Deep-cultivation of Planctomycetes and their phenomic and genomic characterization uncovers novel biology.</title>
        <authorList>
            <person name="Wiegand S."/>
            <person name="Jogler M."/>
            <person name="Boedeker C."/>
            <person name="Pinto D."/>
            <person name="Vollmers J."/>
            <person name="Rivas-Marin E."/>
            <person name="Kohn T."/>
            <person name="Peeters S.H."/>
            <person name="Heuer A."/>
            <person name="Rast P."/>
            <person name="Oberbeckmann S."/>
            <person name="Bunk B."/>
            <person name="Jeske O."/>
            <person name="Meyerdierks A."/>
            <person name="Storesund J.E."/>
            <person name="Kallscheuer N."/>
            <person name="Luecker S."/>
            <person name="Lage O.M."/>
            <person name="Pohl T."/>
            <person name="Merkel B.J."/>
            <person name="Hornburger P."/>
            <person name="Mueller R.-W."/>
            <person name="Bruemmer F."/>
            <person name="Labrenz M."/>
            <person name="Spormann A.M."/>
            <person name="Op den Camp H."/>
            <person name="Overmann J."/>
            <person name="Amann R."/>
            <person name="Jetten M.S.M."/>
            <person name="Mascher T."/>
            <person name="Medema M.H."/>
            <person name="Devos D.P."/>
            <person name="Kaster A.-K."/>
            <person name="Ovreas L."/>
            <person name="Rohde M."/>
            <person name="Galperin M.Y."/>
            <person name="Jogler C."/>
        </authorList>
    </citation>
    <scope>NUCLEOTIDE SEQUENCE [LARGE SCALE GENOMIC DNA]</scope>
    <source>
        <strain evidence="9 10">Pla133</strain>
    </source>
</reference>
<organism evidence="9 10">
    <name type="scientific">Engelhardtia mirabilis</name>
    <dbReference type="NCBI Taxonomy" id="2528011"/>
    <lineage>
        <taxon>Bacteria</taxon>
        <taxon>Pseudomonadati</taxon>
        <taxon>Planctomycetota</taxon>
        <taxon>Planctomycetia</taxon>
        <taxon>Planctomycetia incertae sedis</taxon>
        <taxon>Engelhardtia</taxon>
    </lineage>
</organism>
<name>A0A518BNM9_9BACT</name>
<gene>
    <name evidence="9" type="primary">sigW_15</name>
    <name evidence="9" type="ORF">Pla133_36550</name>
</gene>
<protein>
    <recommendedName>
        <fullName evidence="6">RNA polymerase sigma factor</fullName>
    </recommendedName>
</protein>
<dbReference type="AlphaFoldDB" id="A0A518BNM9"/>
<dbReference type="PANTHER" id="PTHR43133:SF8">
    <property type="entry name" value="RNA POLYMERASE SIGMA FACTOR HI_1459-RELATED"/>
    <property type="match status" value="1"/>
</dbReference>
<dbReference type="InterPro" id="IPR036388">
    <property type="entry name" value="WH-like_DNA-bd_sf"/>
</dbReference>
<dbReference type="RefSeq" id="WP_419191678.1">
    <property type="nucleotide sequence ID" value="NZ_CP036287.1"/>
</dbReference>
<dbReference type="InterPro" id="IPR007627">
    <property type="entry name" value="RNA_pol_sigma70_r2"/>
</dbReference>
<keyword evidence="2 6" id="KW-0805">Transcription regulation</keyword>
<evidence type="ECO:0000259" key="7">
    <source>
        <dbReference type="Pfam" id="PF04542"/>
    </source>
</evidence>
<evidence type="ECO:0000259" key="8">
    <source>
        <dbReference type="Pfam" id="PF08281"/>
    </source>
</evidence>
<dbReference type="InterPro" id="IPR013325">
    <property type="entry name" value="RNA_pol_sigma_r2"/>
</dbReference>
<evidence type="ECO:0000313" key="9">
    <source>
        <dbReference type="EMBL" id="QDU68556.1"/>
    </source>
</evidence>
<evidence type="ECO:0000256" key="4">
    <source>
        <dbReference type="ARBA" id="ARBA00023125"/>
    </source>
</evidence>
<dbReference type="Gene3D" id="1.10.1740.10">
    <property type="match status" value="1"/>
</dbReference>
<evidence type="ECO:0000256" key="6">
    <source>
        <dbReference type="RuleBase" id="RU000716"/>
    </source>
</evidence>
<dbReference type="InterPro" id="IPR013324">
    <property type="entry name" value="RNA_pol_sigma_r3/r4-like"/>
</dbReference>
<dbReference type="SUPFAM" id="SSF88946">
    <property type="entry name" value="Sigma2 domain of RNA polymerase sigma factors"/>
    <property type="match status" value="1"/>
</dbReference>
<dbReference type="Pfam" id="PF04542">
    <property type="entry name" value="Sigma70_r2"/>
    <property type="match status" value="1"/>
</dbReference>
<dbReference type="InterPro" id="IPR008969">
    <property type="entry name" value="CarboxyPept-like_regulatory"/>
</dbReference>
<dbReference type="GO" id="GO:0003677">
    <property type="term" value="F:DNA binding"/>
    <property type="evidence" value="ECO:0007669"/>
    <property type="project" value="UniProtKB-KW"/>
</dbReference>
<dbReference type="InterPro" id="IPR000838">
    <property type="entry name" value="RNA_pol_sigma70_ECF_CS"/>
</dbReference>
<comment type="similarity">
    <text evidence="1 6">Belongs to the sigma-70 factor family. ECF subfamily.</text>
</comment>
<proteinExistence type="inferred from homology"/>